<feature type="transmembrane region" description="Helical" evidence="1">
    <location>
        <begin position="58"/>
        <end position="76"/>
    </location>
</feature>
<evidence type="ECO:0000313" key="2">
    <source>
        <dbReference type="EMBL" id="OWQ99902.1"/>
    </source>
</evidence>
<comment type="caution">
    <text evidence="2">The sequence shown here is derived from an EMBL/GenBank/DDBJ whole genome shotgun (WGS) entry which is preliminary data.</text>
</comment>
<protein>
    <submittedName>
        <fullName evidence="2">Uncharacterized protein</fullName>
    </submittedName>
</protein>
<feature type="transmembrane region" description="Helical" evidence="1">
    <location>
        <begin position="15"/>
        <end position="37"/>
    </location>
</feature>
<dbReference type="RefSeq" id="WP_088486129.1">
    <property type="nucleotide sequence ID" value="NZ_SGUE01000030.1"/>
</dbReference>
<reference evidence="2 3" key="1">
    <citation type="journal article" date="2007" name="Int. J. Syst. Evol. Microbiol.">
        <title>Description of Pelomonas aquatica sp. nov. and Pelomonas puraquae sp. nov., isolated from industrial and haemodialysis water.</title>
        <authorList>
            <person name="Gomila M."/>
            <person name="Bowien B."/>
            <person name="Falsen E."/>
            <person name="Moore E.R."/>
            <person name="Lalucat J."/>
        </authorList>
    </citation>
    <scope>NUCLEOTIDE SEQUENCE [LARGE SCALE GENOMIC DNA]</scope>
    <source>
        <strain evidence="2 3">CCUG 52769</strain>
    </source>
</reference>
<gene>
    <name evidence="2" type="ORF">CDO81_25735</name>
</gene>
<keyword evidence="1" id="KW-0812">Transmembrane</keyword>
<name>A0A254MY69_9BURK</name>
<accession>A0A254MY69</accession>
<keyword evidence="1" id="KW-1133">Transmembrane helix</keyword>
<keyword evidence="1" id="KW-0472">Membrane</keyword>
<proteinExistence type="predicted"/>
<dbReference type="Proteomes" id="UP000197446">
    <property type="component" value="Unassembled WGS sequence"/>
</dbReference>
<organism evidence="2 3">
    <name type="scientific">Roseateles puraquae</name>
    <dbReference type="NCBI Taxonomy" id="431059"/>
    <lineage>
        <taxon>Bacteria</taxon>
        <taxon>Pseudomonadati</taxon>
        <taxon>Pseudomonadota</taxon>
        <taxon>Betaproteobacteria</taxon>
        <taxon>Burkholderiales</taxon>
        <taxon>Sphaerotilaceae</taxon>
        <taxon>Roseateles</taxon>
    </lineage>
</organism>
<dbReference type="AlphaFoldDB" id="A0A254MY69"/>
<dbReference type="EMBL" id="NISI01000019">
    <property type="protein sequence ID" value="OWQ99902.1"/>
    <property type="molecule type" value="Genomic_DNA"/>
</dbReference>
<evidence type="ECO:0000256" key="1">
    <source>
        <dbReference type="SAM" id="Phobius"/>
    </source>
</evidence>
<keyword evidence="3" id="KW-1185">Reference proteome</keyword>
<evidence type="ECO:0000313" key="3">
    <source>
        <dbReference type="Proteomes" id="UP000197446"/>
    </source>
</evidence>
<sequence>MPAMQFSLSWRKALLLIYLTCSLAWMGAIAAYLILALKGLSGTTELGTRAAYLGMQDVGWTAVVPLGFASVLTLAVN</sequence>